<dbReference type="InterPro" id="IPR049939">
    <property type="entry name" value="NifE-like"/>
</dbReference>
<evidence type="ECO:0000313" key="2">
    <source>
        <dbReference type="EMBL" id="SDK12686.1"/>
    </source>
</evidence>
<proteinExistence type="predicted"/>
<gene>
    <name evidence="2" type="ORF">SAMN04488571_10493</name>
</gene>
<sequence length="451" mass="49359">MTDSKAEEAYGPGKVPESSAIEAPRFSCALGGALGTAVGIYGVVPILHSGAGCGIGQLFGQLYAGGQNAGGPQGGTSTPCSSLVEHHVVFGGEEKLRDLIRASTELMDGELYAVINGCVPSLIGDDVNSVVKEFREKNDIFFVRSSGFARNSYEGYELFFEGLIEDLLKPAEKIRPKTVNVFGIVPYQHVFWKGDARTIKNLLAEIGITANVFLAEFDGAAQLRDIPAAEYNIVLSTWNGHRTAKLLKEKFGTPYLTFPSVPVGPKQTAEFLRRVAKVFDISEEVVERVIAREERRVYRFIEYGGDAHMLVRPHPFFAVAADSGTAIGISRFLINELGYLPDIVQITDDPPEEVRDEIVRWLTEDLETPLKPEVVFETDAHLIRQNLLGRSFLFLFASSLEAPIALAEWGALPITVAFPALNRLVLNRTYAGFDGALTLFEEIISSFVGPL</sequence>
<accession>A0A1G8ZC37</accession>
<reference evidence="2 3" key="1">
    <citation type="submission" date="2016-10" db="EMBL/GenBank/DDBJ databases">
        <authorList>
            <person name="Varghese N."/>
            <person name="Submissions S."/>
        </authorList>
    </citation>
    <scope>NUCLEOTIDE SEQUENCE [LARGE SCALE GENOMIC DNA]</scope>
    <source>
        <strain evidence="2 3">DSM 2373</strain>
    </source>
</reference>
<feature type="domain" description="Nitrogenase/oxidoreductase component 1" evidence="1">
    <location>
        <begin position="28"/>
        <end position="445"/>
    </location>
</feature>
<dbReference type="Proteomes" id="UP000326500">
    <property type="component" value="Unassembled WGS sequence"/>
</dbReference>
<evidence type="ECO:0000313" key="3">
    <source>
        <dbReference type="Proteomes" id="UP000326500"/>
    </source>
</evidence>
<dbReference type="EMBL" id="FNFT01000004">
    <property type="protein sequence ID" value="SDK12686.1"/>
    <property type="molecule type" value="Genomic_DNA"/>
</dbReference>
<keyword evidence="3" id="KW-1185">Reference proteome</keyword>
<dbReference type="OrthoDB" id="61861at2157"/>
<dbReference type="PANTHER" id="PTHR42956">
    <property type="entry name" value="NITROGENASE IRON-MOLYBDENUM COFACTOR BIOSYNTHESIS PROTEIN NIFE"/>
    <property type="match status" value="1"/>
</dbReference>
<dbReference type="Gene3D" id="3.40.50.1980">
    <property type="entry name" value="Nitrogenase molybdenum iron protein domain"/>
    <property type="match status" value="3"/>
</dbReference>
<organism evidence="2 3">
    <name type="scientific">Methanoculleus thermophilus</name>
    <dbReference type="NCBI Taxonomy" id="2200"/>
    <lineage>
        <taxon>Archaea</taxon>
        <taxon>Methanobacteriati</taxon>
        <taxon>Methanobacteriota</taxon>
        <taxon>Stenosarchaea group</taxon>
        <taxon>Methanomicrobia</taxon>
        <taxon>Methanomicrobiales</taxon>
        <taxon>Methanomicrobiaceae</taxon>
        <taxon>Methanoculleus</taxon>
    </lineage>
</organism>
<protein>
    <submittedName>
        <fullName evidence="2">Nitrogenase molybdenum-iron protein beta chain</fullName>
    </submittedName>
</protein>
<dbReference type="PANTHER" id="PTHR42956:SF1">
    <property type="entry name" value="NITROGENASE IRON-MOLYBDENUM COFACTOR BIOSYNTHESIS PROTEIN NIFE"/>
    <property type="match status" value="1"/>
</dbReference>
<evidence type="ECO:0000259" key="1">
    <source>
        <dbReference type="Pfam" id="PF00148"/>
    </source>
</evidence>
<dbReference type="RefSeq" id="WP_066957520.1">
    <property type="nucleotide sequence ID" value="NZ_BCNX01000007.1"/>
</dbReference>
<dbReference type="STRING" id="2200.GCA_001571405_01461"/>
<name>A0A1G8ZC37_9EURY</name>
<dbReference type="GO" id="GO:0016491">
    <property type="term" value="F:oxidoreductase activity"/>
    <property type="evidence" value="ECO:0007669"/>
    <property type="project" value="InterPro"/>
</dbReference>
<dbReference type="InterPro" id="IPR000510">
    <property type="entry name" value="Nase/OxRdtase_comp1"/>
</dbReference>
<dbReference type="AlphaFoldDB" id="A0A1G8ZC37"/>
<dbReference type="SUPFAM" id="SSF53807">
    <property type="entry name" value="Helical backbone' metal receptor"/>
    <property type="match status" value="1"/>
</dbReference>
<dbReference type="Pfam" id="PF00148">
    <property type="entry name" value="Oxidored_nitro"/>
    <property type="match status" value="1"/>
</dbReference>